<evidence type="ECO:0000313" key="8">
    <source>
        <dbReference type="Proteomes" id="UP000008631"/>
    </source>
</evidence>
<evidence type="ECO:0000256" key="1">
    <source>
        <dbReference type="ARBA" id="ARBA00023015"/>
    </source>
</evidence>
<accession>E8R0Z6</accession>
<keyword evidence="4" id="KW-0804">Transcription</keyword>
<dbReference type="InterPro" id="IPR014284">
    <property type="entry name" value="RNA_pol_sigma-70_dom"/>
</dbReference>
<dbReference type="GO" id="GO:0006352">
    <property type="term" value="P:DNA-templated transcription initiation"/>
    <property type="evidence" value="ECO:0007669"/>
    <property type="project" value="InterPro"/>
</dbReference>
<dbReference type="EMBL" id="CP002353">
    <property type="protein sequence ID" value="ADV63347.1"/>
    <property type="molecule type" value="Genomic_DNA"/>
</dbReference>
<dbReference type="STRING" id="575540.Isop_2781"/>
<dbReference type="SUPFAM" id="SSF88946">
    <property type="entry name" value="Sigma2 domain of RNA polymerase sigma factors"/>
    <property type="match status" value="1"/>
</dbReference>
<dbReference type="SMART" id="SM00421">
    <property type="entry name" value="HTH_LUXR"/>
    <property type="match status" value="1"/>
</dbReference>
<proteinExistence type="predicted"/>
<evidence type="ECO:0000256" key="2">
    <source>
        <dbReference type="ARBA" id="ARBA00023082"/>
    </source>
</evidence>
<dbReference type="InterPro" id="IPR036388">
    <property type="entry name" value="WH-like_DNA-bd_sf"/>
</dbReference>
<evidence type="ECO:0000256" key="5">
    <source>
        <dbReference type="SAM" id="MobiDB-lite"/>
    </source>
</evidence>
<feature type="region of interest" description="Disordered" evidence="5">
    <location>
        <begin position="1"/>
        <end position="78"/>
    </location>
</feature>
<dbReference type="InterPro" id="IPR013325">
    <property type="entry name" value="RNA_pol_sigma_r2"/>
</dbReference>
<dbReference type="PANTHER" id="PTHR43133">
    <property type="entry name" value="RNA POLYMERASE ECF-TYPE SIGMA FACTO"/>
    <property type="match status" value="1"/>
</dbReference>
<dbReference type="Gene3D" id="1.10.1740.10">
    <property type="match status" value="1"/>
</dbReference>
<dbReference type="SUPFAM" id="SSF46894">
    <property type="entry name" value="C-terminal effector domain of the bipartite response regulators"/>
    <property type="match status" value="1"/>
</dbReference>
<dbReference type="InterPro" id="IPR000792">
    <property type="entry name" value="Tscrpt_reg_LuxR_C"/>
</dbReference>
<gene>
    <name evidence="7" type="ordered locus">Isop_2781</name>
</gene>
<organism evidence="7 8">
    <name type="scientific">Isosphaera pallida (strain ATCC 43644 / DSM 9630 / IS1B)</name>
    <dbReference type="NCBI Taxonomy" id="575540"/>
    <lineage>
        <taxon>Bacteria</taxon>
        <taxon>Pseudomonadati</taxon>
        <taxon>Planctomycetota</taxon>
        <taxon>Planctomycetia</taxon>
        <taxon>Isosphaerales</taxon>
        <taxon>Isosphaeraceae</taxon>
        <taxon>Isosphaera</taxon>
    </lineage>
</organism>
<dbReference type="KEGG" id="ipa:Isop_2781"/>
<feature type="compositionally biased region" description="Polar residues" evidence="5">
    <location>
        <begin position="273"/>
        <end position="286"/>
    </location>
</feature>
<dbReference type="eggNOG" id="COG1595">
    <property type="taxonomic scope" value="Bacteria"/>
</dbReference>
<keyword evidence="8" id="KW-1185">Reference proteome</keyword>
<dbReference type="InParanoid" id="E8R0Z6"/>
<dbReference type="HOGENOM" id="CLU_972477_0_0_0"/>
<dbReference type="Proteomes" id="UP000008631">
    <property type="component" value="Chromosome"/>
</dbReference>
<dbReference type="PANTHER" id="PTHR43133:SF8">
    <property type="entry name" value="RNA POLYMERASE SIGMA FACTOR HI_1459-RELATED"/>
    <property type="match status" value="1"/>
</dbReference>
<evidence type="ECO:0000259" key="6">
    <source>
        <dbReference type="SMART" id="SM00421"/>
    </source>
</evidence>
<feature type="domain" description="HTH luxR-type" evidence="6">
    <location>
        <begin position="216"/>
        <end position="265"/>
    </location>
</feature>
<name>E8R0Z6_ISOPI</name>
<sequence>MAVEIEFMMMSSAGTAGPGGTRPQSDGPGQSPPNPPARLDDDSDEEETTCEIHESTKDGLGSESLTEGSSEGGDGGSHSFQALLRRIQQGDQEAARELLTRFEPEVRLVVRRQLPKILRSRFDSLDFLQSVWGSFFRRIASNPEPREFKDPRHLVAFLARAAKNKVIDEYRRSASQKQDMRREESIWIDNQPRDLPGPADDPTMSVEATETFERMRAILPESKREILDLKAQGLSSKEVGDRLGVSERTVQRALETLRKKMFDEAGDPDPDSETNSTHSDTKSPAS</sequence>
<dbReference type="InterPro" id="IPR039425">
    <property type="entry name" value="RNA_pol_sigma-70-like"/>
</dbReference>
<dbReference type="InterPro" id="IPR016032">
    <property type="entry name" value="Sig_transdc_resp-reg_C-effctor"/>
</dbReference>
<dbReference type="AlphaFoldDB" id="E8R0Z6"/>
<reference key="1">
    <citation type="submission" date="2010-11" db="EMBL/GenBank/DDBJ databases">
        <title>The complete sequence of chromosome of Isophaera pallida ATCC 43644.</title>
        <authorList>
            <consortium name="US DOE Joint Genome Institute (JGI-PGF)"/>
            <person name="Lucas S."/>
            <person name="Copeland A."/>
            <person name="Lapidus A."/>
            <person name="Bruce D."/>
            <person name="Goodwin L."/>
            <person name="Pitluck S."/>
            <person name="Kyrpides N."/>
            <person name="Mavromatis K."/>
            <person name="Pagani I."/>
            <person name="Ivanova N."/>
            <person name="Saunders E."/>
            <person name="Brettin T."/>
            <person name="Detter J.C."/>
            <person name="Han C."/>
            <person name="Tapia R."/>
            <person name="Land M."/>
            <person name="Hauser L."/>
            <person name="Markowitz V."/>
            <person name="Cheng J.-F."/>
            <person name="Hugenholtz P."/>
            <person name="Woyke T."/>
            <person name="Wu D."/>
            <person name="Eisen J.A."/>
        </authorList>
    </citation>
    <scope>NUCLEOTIDE SEQUENCE</scope>
    <source>
        <strain>ATCC 43644</strain>
    </source>
</reference>
<dbReference type="PRINTS" id="PR00038">
    <property type="entry name" value="HTHLUXR"/>
</dbReference>
<keyword evidence="3" id="KW-0238">DNA-binding</keyword>
<dbReference type="InterPro" id="IPR053812">
    <property type="entry name" value="HTH_Sigma70_ECF-like"/>
</dbReference>
<dbReference type="Gene3D" id="1.10.10.10">
    <property type="entry name" value="Winged helix-like DNA-binding domain superfamily/Winged helix DNA-binding domain"/>
    <property type="match status" value="1"/>
</dbReference>
<protein>
    <submittedName>
        <fullName evidence="7">RNA polymerase, sigma-24 subunit, ECF subfamily</fullName>
    </submittedName>
</protein>
<evidence type="ECO:0000256" key="4">
    <source>
        <dbReference type="ARBA" id="ARBA00023163"/>
    </source>
</evidence>
<keyword evidence="1" id="KW-0805">Transcription regulation</keyword>
<dbReference type="GO" id="GO:0003677">
    <property type="term" value="F:DNA binding"/>
    <property type="evidence" value="ECO:0007669"/>
    <property type="project" value="UniProtKB-KW"/>
</dbReference>
<feature type="compositionally biased region" description="Low complexity" evidence="5">
    <location>
        <begin position="58"/>
        <end position="69"/>
    </location>
</feature>
<feature type="region of interest" description="Disordered" evidence="5">
    <location>
        <begin position="259"/>
        <end position="286"/>
    </location>
</feature>
<dbReference type="Pfam" id="PF07638">
    <property type="entry name" value="Sigma70_ECF"/>
    <property type="match status" value="1"/>
</dbReference>
<dbReference type="NCBIfam" id="TIGR02937">
    <property type="entry name" value="sigma70-ECF"/>
    <property type="match status" value="1"/>
</dbReference>
<evidence type="ECO:0000313" key="7">
    <source>
        <dbReference type="EMBL" id="ADV63347.1"/>
    </source>
</evidence>
<reference evidence="7 8" key="2">
    <citation type="journal article" date="2011" name="Stand. Genomic Sci.">
        <title>Complete genome sequence of Isosphaera pallida type strain (IS1B).</title>
        <authorList>
            <consortium name="US DOE Joint Genome Institute (JGI-PGF)"/>
            <person name="Goker M."/>
            <person name="Cleland D."/>
            <person name="Saunders E."/>
            <person name="Lapidus A."/>
            <person name="Nolan M."/>
            <person name="Lucas S."/>
            <person name="Hammon N."/>
            <person name="Deshpande S."/>
            <person name="Cheng J.F."/>
            <person name="Tapia R."/>
            <person name="Han C."/>
            <person name="Goodwin L."/>
            <person name="Pitluck S."/>
            <person name="Liolios K."/>
            <person name="Pagani I."/>
            <person name="Ivanova N."/>
            <person name="Mavromatis K."/>
            <person name="Pati A."/>
            <person name="Chen A."/>
            <person name="Palaniappan K."/>
            <person name="Land M."/>
            <person name="Hauser L."/>
            <person name="Chang Y.J."/>
            <person name="Jeffries C.D."/>
            <person name="Detter J.C."/>
            <person name="Beck B."/>
            <person name="Woyke T."/>
            <person name="Bristow J."/>
            <person name="Eisen J.A."/>
            <person name="Markowitz V."/>
            <person name="Hugenholtz P."/>
            <person name="Kyrpides N.C."/>
            <person name="Klenk H.P."/>
        </authorList>
    </citation>
    <scope>NUCLEOTIDE SEQUENCE [LARGE SCALE GENOMIC DNA]</scope>
    <source>
        <strain evidence="8">ATCC 43644 / DSM 9630 / IS1B</strain>
    </source>
</reference>
<dbReference type="GO" id="GO:0016987">
    <property type="term" value="F:sigma factor activity"/>
    <property type="evidence" value="ECO:0007669"/>
    <property type="project" value="UniProtKB-KW"/>
</dbReference>
<keyword evidence="2" id="KW-0731">Sigma factor</keyword>
<evidence type="ECO:0000256" key="3">
    <source>
        <dbReference type="ARBA" id="ARBA00023125"/>
    </source>
</evidence>
<dbReference type="RefSeq" id="WP_013565635.1">
    <property type="nucleotide sequence ID" value="NC_014962.1"/>
</dbReference>